<dbReference type="PANTHER" id="PTHR13068">
    <property type="entry name" value="CGI-12 PROTEIN-RELATED"/>
    <property type="match status" value="1"/>
</dbReference>
<organism evidence="4 5">
    <name type="scientific">Malus baccata</name>
    <name type="common">Siberian crab apple</name>
    <name type="synonym">Pyrus baccata</name>
    <dbReference type="NCBI Taxonomy" id="106549"/>
    <lineage>
        <taxon>Eukaryota</taxon>
        <taxon>Viridiplantae</taxon>
        <taxon>Streptophyta</taxon>
        <taxon>Embryophyta</taxon>
        <taxon>Tracheophyta</taxon>
        <taxon>Spermatophyta</taxon>
        <taxon>Magnoliopsida</taxon>
        <taxon>eudicotyledons</taxon>
        <taxon>Gunneridae</taxon>
        <taxon>Pentapetalae</taxon>
        <taxon>rosids</taxon>
        <taxon>fabids</taxon>
        <taxon>Rosales</taxon>
        <taxon>Rosaceae</taxon>
        <taxon>Amygdaloideae</taxon>
        <taxon>Maleae</taxon>
        <taxon>Malus</taxon>
    </lineage>
</organism>
<dbReference type="InterPro" id="IPR003690">
    <property type="entry name" value="MTERF"/>
</dbReference>
<evidence type="ECO:0000256" key="1">
    <source>
        <dbReference type="ARBA" id="ARBA00007692"/>
    </source>
</evidence>
<dbReference type="SMART" id="SM00733">
    <property type="entry name" value="Mterf"/>
    <property type="match status" value="4"/>
</dbReference>
<comment type="similarity">
    <text evidence="1">Belongs to the mTERF family.</text>
</comment>
<dbReference type="GO" id="GO:0003676">
    <property type="term" value="F:nucleic acid binding"/>
    <property type="evidence" value="ECO:0007669"/>
    <property type="project" value="InterPro"/>
</dbReference>
<evidence type="ECO:0000256" key="3">
    <source>
        <dbReference type="ARBA" id="ARBA00022946"/>
    </source>
</evidence>
<dbReference type="FunFam" id="1.25.70.10:FF:000001">
    <property type="entry name" value="Mitochondrial transcription termination factor-like"/>
    <property type="match status" value="1"/>
</dbReference>
<evidence type="ECO:0000313" key="4">
    <source>
        <dbReference type="EMBL" id="TQD93104.1"/>
    </source>
</evidence>
<keyword evidence="2" id="KW-0804">Transcription</keyword>
<dbReference type="Pfam" id="PF02536">
    <property type="entry name" value="mTERF"/>
    <property type="match status" value="2"/>
</dbReference>
<dbReference type="GO" id="GO:0006353">
    <property type="term" value="P:DNA-templated transcription termination"/>
    <property type="evidence" value="ECO:0007669"/>
    <property type="project" value="UniProtKB-KW"/>
</dbReference>
<accession>A0A540M2Y7</accession>
<dbReference type="PANTHER" id="PTHR13068:SF133">
    <property type="entry name" value="MITOCHONDRIAL TRANSCRIPTION TERMINATION FACTOR FAMILY PROTEIN"/>
    <property type="match status" value="1"/>
</dbReference>
<name>A0A540M2Y7_MALBA</name>
<dbReference type="Gene3D" id="1.25.70.10">
    <property type="entry name" value="Transcription termination factor 3, mitochondrial"/>
    <property type="match status" value="1"/>
</dbReference>
<dbReference type="InterPro" id="IPR038538">
    <property type="entry name" value="MTERF_sf"/>
</dbReference>
<dbReference type="AlphaFoldDB" id="A0A540M2Y7"/>
<protein>
    <submittedName>
        <fullName evidence="4">Uncharacterized protein</fullName>
    </submittedName>
</protein>
<evidence type="ECO:0000313" key="5">
    <source>
        <dbReference type="Proteomes" id="UP000315295"/>
    </source>
</evidence>
<keyword evidence="5" id="KW-1185">Reference proteome</keyword>
<sequence>MNKIAAAASEASNFVRVWQEVRYATSLHPPHFSRSLSSEPLLESGLDEAQECEGSITVLYIVNSCGFSAEKALTLSKKVSFETTERPYSVLGLLRDHGFVNSEISKLVSKVPRLLLADPEKILLPKLEFLRSLGLSGASIALAICRNPIFLTASLKNALVPGFNLFKKELLSDEKVMNLITRSWGVLIDCHLGVVCQKPDDFNKDVEKVVGMGFKPKTLAFVNGLHVIATITKSTWVHKLEVYKSCGWIEEEIMLAFRKKPTCMYLSEKNIRSKMDFLVNKMGWQLAYLARYPDFLSLSLERRIIPRCSIIRVLLVKGLLKKKYSISSLLITVDSRFISKFVTRYQESVPQLLDIF</sequence>
<comment type="caution">
    <text evidence="4">The sequence shown here is derived from an EMBL/GenBank/DDBJ whole genome shotgun (WGS) entry which is preliminary data.</text>
</comment>
<dbReference type="STRING" id="106549.A0A540M2Y7"/>
<keyword evidence="2" id="KW-0806">Transcription termination</keyword>
<keyword evidence="2" id="KW-0805">Transcription regulation</keyword>
<dbReference type="Proteomes" id="UP000315295">
    <property type="component" value="Unassembled WGS sequence"/>
</dbReference>
<dbReference type="EMBL" id="VIEB01000376">
    <property type="protein sequence ID" value="TQD93104.1"/>
    <property type="molecule type" value="Genomic_DNA"/>
</dbReference>
<keyword evidence="3" id="KW-0809">Transit peptide</keyword>
<reference evidence="4 5" key="1">
    <citation type="journal article" date="2019" name="G3 (Bethesda)">
        <title>Sequencing of a Wild Apple (Malus baccata) Genome Unravels the Differences Between Cultivated and Wild Apple Species Regarding Disease Resistance and Cold Tolerance.</title>
        <authorList>
            <person name="Chen X."/>
        </authorList>
    </citation>
    <scope>NUCLEOTIDE SEQUENCE [LARGE SCALE GENOMIC DNA]</scope>
    <source>
        <strain evidence="5">cv. Shandingzi</strain>
        <tissue evidence="4">Leaves</tissue>
    </source>
</reference>
<evidence type="ECO:0000256" key="2">
    <source>
        <dbReference type="ARBA" id="ARBA00022472"/>
    </source>
</evidence>
<proteinExistence type="inferred from homology"/>
<gene>
    <name evidence="4" type="ORF">C1H46_021268</name>
</gene>